<dbReference type="PANTHER" id="PTHR23526">
    <property type="entry name" value="INTEGRAL MEMBRANE TRANSPORT PROTEIN-RELATED"/>
    <property type="match status" value="1"/>
</dbReference>
<feature type="transmembrane region" description="Helical" evidence="4">
    <location>
        <begin position="360"/>
        <end position="385"/>
    </location>
</feature>
<feature type="transmembrane region" description="Helical" evidence="4">
    <location>
        <begin position="417"/>
        <end position="438"/>
    </location>
</feature>
<dbReference type="PANTHER" id="PTHR23526:SF2">
    <property type="entry name" value="MAJOR FACILITATOR SUPERFAMILY (MFS) PROFILE DOMAIN-CONTAINING PROTEIN"/>
    <property type="match status" value="1"/>
</dbReference>
<sequence>MSLQPRPELTESEVQKGLKMVIWDGLLAEVMTSFTGSAFLISMALLMGANNIQIGLLAALPTFTNLSQLLSIWLVRKYNNRRAVAVYCAYLARFPLILIGCSVLWVTGGSVSMLIFFLFFYYGFGSIAGPSWNSWMKDLVPENMLGTYFSRRTRYTQSVDVILSIILGISLDFIKRRYPQLELSTYAIFFIVAGSFGMLGGYLLSKAPEPQSFLTSANIFSLFRQPLRDINFRRLLIFNSAWVFALNIATPFFTVFMMKGMGLPISYIIILQIISQLFSILTLRIWGVFADRYSNKSIIALSAPIYILCIIAWCFVGIYSKMYANLALLVVIHIFTGVSTSGINLSLTNIGLKLAPRGDAIVYLSVKNIITAVFSSLGPIAGGILADFFTHRSLLISAQWSGPESGKLLRLVSLHEWNFLFLIGAVLALFALELLAYVKELGEVQKDIVKRIMRTSIKSNLKEYFLIGNIISWHEQLKTIVKHKIRRKTAKAAH</sequence>
<feature type="transmembrane region" description="Helical" evidence="4">
    <location>
        <begin position="21"/>
        <end position="46"/>
    </location>
</feature>
<dbReference type="AlphaFoldDB" id="A0A7K1U1U9"/>
<protein>
    <submittedName>
        <fullName evidence="5">MFS transporter</fullName>
    </submittedName>
</protein>
<dbReference type="EMBL" id="WRXN01000002">
    <property type="protein sequence ID" value="MVT08005.1"/>
    <property type="molecule type" value="Genomic_DNA"/>
</dbReference>
<evidence type="ECO:0000256" key="4">
    <source>
        <dbReference type="SAM" id="Phobius"/>
    </source>
</evidence>
<gene>
    <name evidence="5" type="ORF">GO493_07005</name>
</gene>
<dbReference type="InterPro" id="IPR011701">
    <property type="entry name" value="MFS"/>
</dbReference>
<dbReference type="GO" id="GO:0022857">
    <property type="term" value="F:transmembrane transporter activity"/>
    <property type="evidence" value="ECO:0007669"/>
    <property type="project" value="InterPro"/>
</dbReference>
<comment type="caution">
    <text evidence="5">The sequence shown here is derived from an EMBL/GenBank/DDBJ whole genome shotgun (WGS) entry which is preliminary data.</text>
</comment>
<feature type="transmembrane region" description="Helical" evidence="4">
    <location>
        <begin position="87"/>
        <end position="107"/>
    </location>
</feature>
<evidence type="ECO:0000256" key="3">
    <source>
        <dbReference type="ARBA" id="ARBA00023136"/>
    </source>
</evidence>
<feature type="transmembrane region" description="Helical" evidence="4">
    <location>
        <begin position="155"/>
        <end position="174"/>
    </location>
</feature>
<dbReference type="Pfam" id="PF07690">
    <property type="entry name" value="MFS_1"/>
    <property type="match status" value="1"/>
</dbReference>
<feature type="transmembrane region" description="Helical" evidence="4">
    <location>
        <begin position="186"/>
        <end position="204"/>
    </location>
</feature>
<dbReference type="InterPro" id="IPR052528">
    <property type="entry name" value="Sugar_transport-like"/>
</dbReference>
<dbReference type="RefSeq" id="WP_157305425.1">
    <property type="nucleotide sequence ID" value="NZ_WRXN01000002.1"/>
</dbReference>
<dbReference type="Gene3D" id="1.20.1250.20">
    <property type="entry name" value="MFS general substrate transporter like domains"/>
    <property type="match status" value="1"/>
</dbReference>
<feature type="transmembrane region" description="Helical" evidence="4">
    <location>
        <begin position="52"/>
        <end position="75"/>
    </location>
</feature>
<dbReference type="InterPro" id="IPR036259">
    <property type="entry name" value="MFS_trans_sf"/>
</dbReference>
<feature type="transmembrane region" description="Helical" evidence="4">
    <location>
        <begin position="264"/>
        <end position="286"/>
    </location>
</feature>
<keyword evidence="2 4" id="KW-1133">Transmembrane helix</keyword>
<reference evidence="5 6" key="1">
    <citation type="submission" date="2019-12" db="EMBL/GenBank/DDBJ databases">
        <title>Chitinophaga sp. strain ysch24 (GDMCC 1.1355), whole genome shotgun sequence.</title>
        <authorList>
            <person name="Zhang X."/>
        </authorList>
    </citation>
    <scope>NUCLEOTIDE SEQUENCE [LARGE SCALE GENOMIC DNA]</scope>
    <source>
        <strain evidence="6">ysch24</strain>
    </source>
</reference>
<feature type="transmembrane region" description="Helical" evidence="4">
    <location>
        <begin position="113"/>
        <end position="135"/>
    </location>
</feature>
<name>A0A7K1U1U9_9BACT</name>
<dbReference type="SUPFAM" id="SSF103473">
    <property type="entry name" value="MFS general substrate transporter"/>
    <property type="match status" value="1"/>
</dbReference>
<evidence type="ECO:0000256" key="1">
    <source>
        <dbReference type="ARBA" id="ARBA00022692"/>
    </source>
</evidence>
<accession>A0A7K1U1U9</accession>
<evidence type="ECO:0000256" key="2">
    <source>
        <dbReference type="ARBA" id="ARBA00022989"/>
    </source>
</evidence>
<keyword evidence="6" id="KW-1185">Reference proteome</keyword>
<proteinExistence type="predicted"/>
<evidence type="ECO:0000313" key="5">
    <source>
        <dbReference type="EMBL" id="MVT08005.1"/>
    </source>
</evidence>
<dbReference type="Proteomes" id="UP000461730">
    <property type="component" value="Unassembled WGS sequence"/>
</dbReference>
<feature type="transmembrane region" description="Helical" evidence="4">
    <location>
        <begin position="298"/>
        <end position="320"/>
    </location>
</feature>
<keyword evidence="1 4" id="KW-0812">Transmembrane</keyword>
<dbReference type="CDD" id="cd06174">
    <property type="entry name" value="MFS"/>
    <property type="match status" value="1"/>
</dbReference>
<organism evidence="5 6">
    <name type="scientific">Chitinophaga tropicalis</name>
    <dbReference type="NCBI Taxonomy" id="2683588"/>
    <lineage>
        <taxon>Bacteria</taxon>
        <taxon>Pseudomonadati</taxon>
        <taxon>Bacteroidota</taxon>
        <taxon>Chitinophagia</taxon>
        <taxon>Chitinophagales</taxon>
        <taxon>Chitinophagaceae</taxon>
        <taxon>Chitinophaga</taxon>
    </lineage>
</organism>
<feature type="transmembrane region" description="Helical" evidence="4">
    <location>
        <begin position="235"/>
        <end position="258"/>
    </location>
</feature>
<feature type="transmembrane region" description="Helical" evidence="4">
    <location>
        <begin position="326"/>
        <end position="348"/>
    </location>
</feature>
<evidence type="ECO:0000313" key="6">
    <source>
        <dbReference type="Proteomes" id="UP000461730"/>
    </source>
</evidence>
<keyword evidence="3 4" id="KW-0472">Membrane</keyword>